<organism evidence="1 2">
    <name type="scientific">Citrus sinensis</name>
    <name type="common">Sweet orange</name>
    <name type="synonym">Citrus aurantium var. sinensis</name>
    <dbReference type="NCBI Taxonomy" id="2711"/>
    <lineage>
        <taxon>Eukaryota</taxon>
        <taxon>Viridiplantae</taxon>
        <taxon>Streptophyta</taxon>
        <taxon>Embryophyta</taxon>
        <taxon>Tracheophyta</taxon>
        <taxon>Spermatophyta</taxon>
        <taxon>Magnoliopsida</taxon>
        <taxon>eudicotyledons</taxon>
        <taxon>Gunneridae</taxon>
        <taxon>Pentapetalae</taxon>
        <taxon>rosids</taxon>
        <taxon>malvids</taxon>
        <taxon>Sapindales</taxon>
        <taxon>Rutaceae</taxon>
        <taxon>Aurantioideae</taxon>
        <taxon>Citrus</taxon>
    </lineage>
</organism>
<comment type="caution">
    <text evidence="1">The sequence shown here is derived from an EMBL/GenBank/DDBJ whole genome shotgun (WGS) entry which is preliminary data.</text>
</comment>
<protein>
    <submittedName>
        <fullName evidence="1">Uncharacterized protein</fullName>
    </submittedName>
</protein>
<evidence type="ECO:0000313" key="1">
    <source>
        <dbReference type="EMBL" id="KAH9698685.1"/>
    </source>
</evidence>
<name>A0ACB8IP25_CITSI</name>
<reference evidence="2" key="1">
    <citation type="journal article" date="2023" name="Hortic. Res.">
        <title>A chromosome-level phased genome enabling allele-level studies in sweet orange: a case study on citrus Huanglongbing tolerance.</title>
        <authorList>
            <person name="Wu B."/>
            <person name="Yu Q."/>
            <person name="Deng Z."/>
            <person name="Duan Y."/>
            <person name="Luo F."/>
            <person name="Gmitter F. Jr."/>
        </authorList>
    </citation>
    <scope>NUCLEOTIDE SEQUENCE [LARGE SCALE GENOMIC DNA]</scope>
    <source>
        <strain evidence="2">cv. Valencia</strain>
    </source>
</reference>
<dbReference type="Proteomes" id="UP000829398">
    <property type="component" value="Chromosome 8"/>
</dbReference>
<dbReference type="EMBL" id="CM039177">
    <property type="protein sequence ID" value="KAH9698685.1"/>
    <property type="molecule type" value="Genomic_DNA"/>
</dbReference>
<proteinExistence type="predicted"/>
<sequence>MCAKKGRRIGVSGSHLFQSSSARKTQLAHLTRSEIANGQNIKSQTHFLPLDAETISHIPLPHRPHPDQVYWFYDKKGVYTVNSGYQEGAPTCPRCNRVPEDNFHTLVGCKLIKKVWRLSIFAHFVPTSQSINFFGGNFVQSLATSMSKETFESFVVLAWKLWRNINLFLHNDEENDTLCTLARAEFVIKNYKLSQQSLVAVASTNSNDQVERWATPPGNLYKLNIDASIKFFEGIGSLGGYCQKNKRRSYGSSSIYKAFFWGCGVCEAEAVFQGHKLACDSGLFSFIVELDSLHDL</sequence>
<accession>A0ACB8IP25</accession>
<keyword evidence="2" id="KW-1185">Reference proteome</keyword>
<evidence type="ECO:0000313" key="2">
    <source>
        <dbReference type="Proteomes" id="UP000829398"/>
    </source>
</evidence>
<gene>
    <name evidence="1" type="ORF">KPL71_024099</name>
</gene>